<dbReference type="RefSeq" id="WP_165687828.1">
    <property type="nucleotide sequence ID" value="NZ_FSCP01000001.1"/>
</dbReference>
<accession>A0A9Q7SEH9</accession>
<protein>
    <submittedName>
        <fullName evidence="1">Uncharacterized protein</fullName>
    </submittedName>
</protein>
<evidence type="ECO:0000313" key="1">
    <source>
        <dbReference type="EMBL" id="SHX41360.1"/>
    </source>
</evidence>
<comment type="caution">
    <text evidence="1">The sequence shown here is derived from an EMBL/GenBank/DDBJ whole genome shotgun (WGS) entry which is preliminary data.</text>
</comment>
<gene>
    <name evidence="1" type="ORF">SAMEA2275694_02544</name>
</gene>
<proteinExistence type="predicted"/>
<dbReference type="Proteomes" id="UP000185183">
    <property type="component" value="Unassembled WGS sequence"/>
</dbReference>
<evidence type="ECO:0000313" key="2">
    <source>
        <dbReference type="Proteomes" id="UP000185183"/>
    </source>
</evidence>
<organism evidence="1 2">
    <name type="scientific">Mycobacteroides abscessus subsp. bolletii</name>
    <dbReference type="NCBI Taxonomy" id="319705"/>
    <lineage>
        <taxon>Bacteria</taxon>
        <taxon>Bacillati</taxon>
        <taxon>Actinomycetota</taxon>
        <taxon>Actinomycetes</taxon>
        <taxon>Mycobacteriales</taxon>
        <taxon>Mycobacteriaceae</taxon>
        <taxon>Mycobacteroides</taxon>
        <taxon>Mycobacteroides abscessus</taxon>
    </lineage>
</organism>
<dbReference type="AlphaFoldDB" id="A0A9Q7SEH9"/>
<dbReference type="EMBL" id="FSFA01000003">
    <property type="protein sequence ID" value="SHX41360.1"/>
    <property type="molecule type" value="Genomic_DNA"/>
</dbReference>
<sequence length="185" mass="20448">MGDCFQKIGDLDATAEEAPALAKSVRHWLVADGVVSGDLTDCLSSGLGHPPGQNWAAAVNAPDRTDGQWTALWTNGLHIEVGPMIYWDMEPDDPGCPQCGTQQRFDEFKGLDEWTPGLGLGVNDEYHCPICMRPSPVNEWLSSIGWGIGHLCLEFWNWPPLSEQFQTELIQRLSGHEILYLSGKL</sequence>
<reference evidence="1 2" key="1">
    <citation type="submission" date="2016-11" db="EMBL/GenBank/DDBJ databases">
        <authorList>
            <consortium name="Pathogen Informatics"/>
        </authorList>
    </citation>
    <scope>NUCLEOTIDE SEQUENCE [LARGE SCALE GENOMIC DNA]</scope>
    <source>
        <strain evidence="1 2">968</strain>
    </source>
</reference>
<name>A0A9Q7SEH9_9MYCO</name>